<dbReference type="Pfam" id="PF17868">
    <property type="entry name" value="AAA_lid_8"/>
    <property type="match status" value="1"/>
</dbReference>
<dbReference type="InterPro" id="IPR045427">
    <property type="entry name" value="MoxR"/>
</dbReference>
<gene>
    <name evidence="3" type="ORF">MM415B03125_0011</name>
</gene>
<dbReference type="EMBL" id="MT142656">
    <property type="protein sequence ID" value="QJA86733.1"/>
    <property type="molecule type" value="Genomic_DNA"/>
</dbReference>
<feature type="domain" description="MoxR" evidence="2">
    <location>
        <begin position="13"/>
        <end position="185"/>
    </location>
</feature>
<dbReference type="Pfam" id="PF20030">
    <property type="entry name" value="bpMoxR"/>
    <property type="match status" value="1"/>
</dbReference>
<organism evidence="3">
    <name type="scientific">viral metagenome</name>
    <dbReference type="NCBI Taxonomy" id="1070528"/>
    <lineage>
        <taxon>unclassified sequences</taxon>
        <taxon>metagenomes</taxon>
        <taxon>organismal metagenomes</taxon>
    </lineage>
</organism>
<dbReference type="PANTHER" id="PTHR32204">
    <property type="entry name" value="ATPASE RAVA"/>
    <property type="match status" value="1"/>
</dbReference>
<name>A0A6M3KX34_9ZZZZ</name>
<feature type="domain" description="ATPase RavA-like AAA lid" evidence="1">
    <location>
        <begin position="225"/>
        <end position="293"/>
    </location>
</feature>
<evidence type="ECO:0000259" key="1">
    <source>
        <dbReference type="Pfam" id="PF17868"/>
    </source>
</evidence>
<proteinExistence type="predicted"/>
<evidence type="ECO:0000313" key="3">
    <source>
        <dbReference type="EMBL" id="QJA86733.1"/>
    </source>
</evidence>
<sequence>MTKELKKNRAIETLQQIQKEMKTHFLEMDDVIEGLLVGLIAEQNVLLIGPPGSAKTQISKFIAKSIGGEFFDHLLTKYTVPDELFGPIDIIAMREKKVFKRVTEHTLATAHIALLDEFWKASSAIINYMLRAANEREFKENGQVIKLPLKMMIGASNEYPTGEETGAMYDRFNLKYETTYIEEDKNFLGLLCTADKDPEPTNNISLPELQDVITRAEALPCPKQILETLTQMRRELKKAGIILSPRRWKKSIRMLKAKAILRGAGKVEDEDIGFLSNVLWNNPEQKPVVTKLIAQVVNPLLQKAMELMDMASEIWRNLENTQGASARGKALLEARAKFASMRKQLLEMKEQTTPQGKWMIKMEEIYEKVSQHQRAVAEELNSGLI</sequence>
<dbReference type="SUPFAM" id="SSF52540">
    <property type="entry name" value="P-loop containing nucleoside triphosphate hydrolases"/>
    <property type="match status" value="1"/>
</dbReference>
<dbReference type="InterPro" id="IPR041538">
    <property type="entry name" value="RavA-like_AAA_lid"/>
</dbReference>
<accession>A0A6M3KX34</accession>
<dbReference type="InterPro" id="IPR050513">
    <property type="entry name" value="RavA_ATPases"/>
</dbReference>
<dbReference type="PANTHER" id="PTHR32204:SF0">
    <property type="entry name" value="ATPASE RAVA"/>
    <property type="match status" value="1"/>
</dbReference>
<protein>
    <submittedName>
        <fullName evidence="3">Putative ATPase domain containing protein</fullName>
    </submittedName>
</protein>
<dbReference type="AlphaFoldDB" id="A0A6M3KX34"/>
<dbReference type="Gene3D" id="3.40.50.300">
    <property type="entry name" value="P-loop containing nucleotide triphosphate hydrolases"/>
    <property type="match status" value="1"/>
</dbReference>
<evidence type="ECO:0000259" key="2">
    <source>
        <dbReference type="Pfam" id="PF20030"/>
    </source>
</evidence>
<reference evidence="3" key="1">
    <citation type="submission" date="2020-03" db="EMBL/GenBank/DDBJ databases">
        <title>The deep terrestrial virosphere.</title>
        <authorList>
            <person name="Holmfeldt K."/>
            <person name="Nilsson E."/>
            <person name="Simone D."/>
            <person name="Lopez-Fernandez M."/>
            <person name="Wu X."/>
            <person name="de Brujin I."/>
            <person name="Lundin D."/>
            <person name="Andersson A."/>
            <person name="Bertilsson S."/>
            <person name="Dopson M."/>
        </authorList>
    </citation>
    <scope>NUCLEOTIDE SEQUENCE</scope>
    <source>
        <strain evidence="3">MM415B03125</strain>
    </source>
</reference>
<dbReference type="InterPro" id="IPR027417">
    <property type="entry name" value="P-loop_NTPase"/>
</dbReference>